<gene>
    <name evidence="2" type="ORF">NCTC13296_00074</name>
</gene>
<organism evidence="2 3">
    <name type="scientific">Rhodococcus gordoniae</name>
    <dbReference type="NCBI Taxonomy" id="223392"/>
    <lineage>
        <taxon>Bacteria</taxon>
        <taxon>Bacillati</taxon>
        <taxon>Actinomycetota</taxon>
        <taxon>Actinomycetes</taxon>
        <taxon>Mycobacteriales</taxon>
        <taxon>Nocardiaceae</taxon>
        <taxon>Rhodococcus</taxon>
    </lineage>
</organism>
<dbReference type="Gene3D" id="3.30.10.20">
    <property type="match status" value="1"/>
</dbReference>
<feature type="domain" description="PASTA" evidence="1">
    <location>
        <begin position="1"/>
        <end position="66"/>
    </location>
</feature>
<dbReference type="AlphaFoldDB" id="A0A379LUP5"/>
<name>A0A379LUP5_9NOCA</name>
<accession>A0A379LUP5</accession>
<keyword evidence="3" id="KW-1185">Reference proteome</keyword>
<sequence>MPNVVCMNLQDAQNLIQELGVFYSRSTDATGKGRNQVLDANWVVVGQTPGVGVPIGEGDAVLSVVKLTEPNPC</sequence>
<dbReference type="InterPro" id="IPR005543">
    <property type="entry name" value="PASTA_dom"/>
</dbReference>
<dbReference type="PROSITE" id="PS51178">
    <property type="entry name" value="PASTA"/>
    <property type="match status" value="1"/>
</dbReference>
<dbReference type="Proteomes" id="UP000254569">
    <property type="component" value="Unassembled WGS sequence"/>
</dbReference>
<reference evidence="2 3" key="1">
    <citation type="submission" date="2018-06" db="EMBL/GenBank/DDBJ databases">
        <authorList>
            <consortium name="Pathogen Informatics"/>
            <person name="Doyle S."/>
        </authorList>
    </citation>
    <scope>NUCLEOTIDE SEQUENCE [LARGE SCALE GENOMIC DNA]</scope>
    <source>
        <strain evidence="2 3">NCTC13296</strain>
    </source>
</reference>
<protein>
    <submittedName>
        <fullName evidence="2">Lipoprotein</fullName>
    </submittedName>
</protein>
<keyword evidence="2" id="KW-0449">Lipoprotein</keyword>
<proteinExistence type="predicted"/>
<evidence type="ECO:0000313" key="2">
    <source>
        <dbReference type="EMBL" id="SUE13266.1"/>
    </source>
</evidence>
<evidence type="ECO:0000259" key="1">
    <source>
        <dbReference type="PROSITE" id="PS51178"/>
    </source>
</evidence>
<dbReference type="EMBL" id="UGVI01000001">
    <property type="protein sequence ID" value="SUE13266.1"/>
    <property type="molecule type" value="Genomic_DNA"/>
</dbReference>
<evidence type="ECO:0000313" key="3">
    <source>
        <dbReference type="Proteomes" id="UP000254569"/>
    </source>
</evidence>